<dbReference type="PANTHER" id="PTHR32157:SF0">
    <property type="entry name" value="CANCER_TESTIS ANTIGEN FAMILY 47 MEMBER C1"/>
    <property type="match status" value="1"/>
</dbReference>
<evidence type="ECO:0000256" key="1">
    <source>
        <dbReference type="SAM" id="MobiDB-lite"/>
    </source>
</evidence>
<evidence type="ECO:0000313" key="3">
    <source>
        <dbReference type="Proteomes" id="UP000006813"/>
    </source>
</evidence>
<dbReference type="Proteomes" id="UP000006813">
    <property type="component" value="Unassembled WGS sequence"/>
</dbReference>
<dbReference type="InterPro" id="IPR028930">
    <property type="entry name" value="CT47"/>
</dbReference>
<reference evidence="2 3" key="1">
    <citation type="journal article" date="2011" name="Nature">
        <title>Genome sequencing reveals insights into physiology and longevity of the naked mole rat.</title>
        <authorList>
            <person name="Kim E.B."/>
            <person name="Fang X."/>
            <person name="Fushan A.A."/>
            <person name="Huang Z."/>
            <person name="Lobanov A.V."/>
            <person name="Han L."/>
            <person name="Marino S.M."/>
            <person name="Sun X."/>
            <person name="Turanov A.A."/>
            <person name="Yang P."/>
            <person name="Yim S.H."/>
            <person name="Zhao X."/>
            <person name="Kasaikina M.V."/>
            <person name="Stoletzki N."/>
            <person name="Peng C."/>
            <person name="Polak P."/>
            <person name="Xiong Z."/>
            <person name="Kiezun A."/>
            <person name="Zhu Y."/>
            <person name="Chen Y."/>
            <person name="Kryukov G.V."/>
            <person name="Zhang Q."/>
            <person name="Peshkin L."/>
            <person name="Yang L."/>
            <person name="Bronson R.T."/>
            <person name="Buffenstein R."/>
            <person name="Wang B."/>
            <person name="Han C."/>
            <person name="Li Q."/>
            <person name="Chen L."/>
            <person name="Zhao W."/>
            <person name="Sunyaev S.R."/>
            <person name="Park T.J."/>
            <person name="Zhang G."/>
            <person name="Wang J."/>
            <person name="Gladyshev V.N."/>
        </authorList>
    </citation>
    <scope>NUCLEOTIDE SEQUENCE [LARGE SCALE GENOMIC DNA]</scope>
</reference>
<proteinExistence type="predicted"/>
<dbReference type="InParanoid" id="G5BU59"/>
<evidence type="ECO:0000313" key="2">
    <source>
        <dbReference type="EMBL" id="EHB12820.1"/>
    </source>
</evidence>
<evidence type="ECO:0008006" key="4">
    <source>
        <dbReference type="Google" id="ProtNLM"/>
    </source>
</evidence>
<dbReference type="PANTHER" id="PTHR32157">
    <property type="entry name" value="GENE 6268-RELATED"/>
    <property type="match status" value="1"/>
</dbReference>
<dbReference type="Pfam" id="PF15623">
    <property type="entry name" value="CT47"/>
    <property type="match status" value="1"/>
</dbReference>
<protein>
    <recommendedName>
        <fullName evidence="4">Cancer/testis antigen 47A</fullName>
    </recommendedName>
</protein>
<gene>
    <name evidence="2" type="ORF">GW7_07390</name>
</gene>
<feature type="region of interest" description="Disordered" evidence="1">
    <location>
        <begin position="1"/>
        <end position="49"/>
    </location>
</feature>
<feature type="compositionally biased region" description="Acidic residues" evidence="1">
    <location>
        <begin position="255"/>
        <end position="264"/>
    </location>
</feature>
<accession>G5BU59</accession>
<organism evidence="2 3">
    <name type="scientific">Heterocephalus glaber</name>
    <name type="common">Naked mole rat</name>
    <dbReference type="NCBI Taxonomy" id="10181"/>
    <lineage>
        <taxon>Eukaryota</taxon>
        <taxon>Metazoa</taxon>
        <taxon>Chordata</taxon>
        <taxon>Craniata</taxon>
        <taxon>Vertebrata</taxon>
        <taxon>Euteleostomi</taxon>
        <taxon>Mammalia</taxon>
        <taxon>Eutheria</taxon>
        <taxon>Euarchontoglires</taxon>
        <taxon>Glires</taxon>
        <taxon>Rodentia</taxon>
        <taxon>Hystricomorpha</taxon>
        <taxon>Bathyergidae</taxon>
        <taxon>Heterocephalus</taxon>
    </lineage>
</organism>
<feature type="compositionally biased region" description="Basic and acidic residues" evidence="1">
    <location>
        <begin position="265"/>
        <end position="286"/>
    </location>
</feature>
<dbReference type="eggNOG" id="ENOG502TF73">
    <property type="taxonomic scope" value="Eukaryota"/>
</dbReference>
<feature type="region of interest" description="Disordered" evidence="1">
    <location>
        <begin position="151"/>
        <end position="319"/>
    </location>
</feature>
<feature type="compositionally biased region" description="Gly residues" evidence="1">
    <location>
        <begin position="36"/>
        <end position="45"/>
    </location>
</feature>
<feature type="compositionally biased region" description="Basic and acidic residues" evidence="1">
    <location>
        <begin position="220"/>
        <end position="241"/>
    </location>
</feature>
<sequence>MSASGNEDPTPNDPDSPVSPAVEWAVAAGVREGKGPDSGTGGGGAAQATCEAQVTEPGLAGEVVRPEARSLCFSSLPSMGPAEEEPQEEVEEEVRDCGANQVVDARQFPLVNFQISFLDLVRSHLQRIYYKNHVLIHPYWNALMLQPRPPRSASHLGPGPDPDPGPSELPVLHMLPWPRGVAPRQDEGQDEDEGQPEAVVSIPDLEEGDPTAVLALTSEEPLKETAKSREQMADSKGKEWMEAVSENLLENRRDDDEDVGGEEEKEAKEESEKENKNQQEPEKDPDPAGGSLGKARCSYPKPLQQHFPHSSSLWKPPARQHTCTEPFLCSTASKGRCAPLAALGPEFSVCY</sequence>
<dbReference type="AlphaFoldDB" id="G5BU59"/>
<name>G5BU59_HETGA</name>
<dbReference type="EMBL" id="JH171897">
    <property type="protein sequence ID" value="EHB12820.1"/>
    <property type="molecule type" value="Genomic_DNA"/>
</dbReference>